<comment type="similarity">
    <text evidence="1">Belongs to the 'GDSL' lipolytic enzyme family.</text>
</comment>
<dbReference type="PANTHER" id="PTHR22835">
    <property type="entry name" value="ZINC FINGER FYVE DOMAIN CONTAINING PROTEIN"/>
    <property type="match status" value="1"/>
</dbReference>
<dbReference type="InterPro" id="IPR036514">
    <property type="entry name" value="SGNH_hydro_sf"/>
</dbReference>
<keyword evidence="6" id="KW-1185">Reference proteome</keyword>
<dbReference type="Proteomes" id="UP001168098">
    <property type="component" value="Unassembled WGS sequence"/>
</dbReference>
<evidence type="ECO:0000256" key="3">
    <source>
        <dbReference type="ARBA" id="ARBA00022801"/>
    </source>
</evidence>
<evidence type="ECO:0008006" key="7">
    <source>
        <dbReference type="Google" id="ProtNLM"/>
    </source>
</evidence>
<keyword evidence="4" id="KW-0325">Glycoprotein</keyword>
<protein>
    <recommendedName>
        <fullName evidence="7">GDSL esterase/lipase</fullName>
    </recommendedName>
</protein>
<dbReference type="Gene3D" id="3.40.50.1110">
    <property type="entry name" value="SGNH hydrolase"/>
    <property type="match status" value="1"/>
</dbReference>
<evidence type="ECO:0000256" key="1">
    <source>
        <dbReference type="ARBA" id="ARBA00008668"/>
    </source>
</evidence>
<dbReference type="EMBL" id="JARBHA010000014">
    <property type="protein sequence ID" value="KAJ9683437.1"/>
    <property type="molecule type" value="Genomic_DNA"/>
</dbReference>
<sequence>MDSERVFWIFPLLVLGKIVVVMGGSSSYAFPAVYNFGDSNSDTGGRSAALVQVPPPYGQTFFRKPSGRLSDGRLIIDFIAESLGLPFLSAYLDSIGTNFRHGANFATGGSSIQPGDFSPFHLGVQVSQFIQFKSRTTELYENLSDSDDIFGSGMISSYAAGLPKPGEFSKALYTIDIGQNDLAYAFQNKTEDQVRATIPDIVNQFTQALHQLYDEGARFFWVHNTGPIGCLPLSAIPYQAMNVSLDQYGCIKYQNDIAQELNQQLKDGVTQLKTLLPLATFTYIDIYSAKFSLISDAKNQGFDDPLNYCCGSLFPYPVFCGSTMEVNEKVYGNPCDDPWARISWDGIHYTEAANRWVATKIFSRSLSDPPVTITNACS</sequence>
<reference evidence="5 6" key="1">
    <citation type="journal article" date="2023" name="BMC Biotechnol.">
        <title>Vitis rotundifolia cv Carlos genome sequencing.</title>
        <authorList>
            <person name="Huff M."/>
            <person name="Hulse-Kemp A."/>
            <person name="Scheffler B."/>
            <person name="Youngblood R."/>
            <person name="Simpson S."/>
            <person name="Babiker E."/>
            <person name="Staton M."/>
        </authorList>
    </citation>
    <scope>NUCLEOTIDE SEQUENCE [LARGE SCALE GENOMIC DNA]</scope>
    <source>
        <tissue evidence="5">Leaf</tissue>
    </source>
</reference>
<evidence type="ECO:0000313" key="5">
    <source>
        <dbReference type="EMBL" id="KAJ9683437.1"/>
    </source>
</evidence>
<dbReference type="InterPro" id="IPR001087">
    <property type="entry name" value="GDSL"/>
</dbReference>
<dbReference type="GO" id="GO:0016788">
    <property type="term" value="F:hydrolase activity, acting on ester bonds"/>
    <property type="evidence" value="ECO:0007669"/>
    <property type="project" value="InterPro"/>
</dbReference>
<organism evidence="5 6">
    <name type="scientific">Vitis rotundifolia</name>
    <name type="common">Muscadine grape</name>
    <dbReference type="NCBI Taxonomy" id="103349"/>
    <lineage>
        <taxon>Eukaryota</taxon>
        <taxon>Viridiplantae</taxon>
        <taxon>Streptophyta</taxon>
        <taxon>Embryophyta</taxon>
        <taxon>Tracheophyta</taxon>
        <taxon>Spermatophyta</taxon>
        <taxon>Magnoliopsida</taxon>
        <taxon>eudicotyledons</taxon>
        <taxon>Gunneridae</taxon>
        <taxon>Pentapetalae</taxon>
        <taxon>rosids</taxon>
        <taxon>Vitales</taxon>
        <taxon>Vitaceae</taxon>
        <taxon>Viteae</taxon>
        <taxon>Vitis</taxon>
    </lineage>
</organism>
<proteinExistence type="inferred from homology"/>
<keyword evidence="2" id="KW-0732">Signal</keyword>
<dbReference type="CDD" id="cd01837">
    <property type="entry name" value="SGNH_plant_lipase_like"/>
    <property type="match status" value="1"/>
</dbReference>
<dbReference type="SUPFAM" id="SSF52266">
    <property type="entry name" value="SGNH hydrolase"/>
    <property type="match status" value="1"/>
</dbReference>
<name>A0AA39DIK9_VITRO</name>
<dbReference type="Pfam" id="PF00657">
    <property type="entry name" value="Lipase_GDSL"/>
    <property type="match status" value="1"/>
</dbReference>
<dbReference type="InterPro" id="IPR035669">
    <property type="entry name" value="SGNH_plant_lipase-like"/>
</dbReference>
<evidence type="ECO:0000256" key="2">
    <source>
        <dbReference type="ARBA" id="ARBA00022729"/>
    </source>
</evidence>
<dbReference type="PANTHER" id="PTHR22835:SF555">
    <property type="entry name" value="GDSL-LIKE LIPASE_ACYLHYDROLASE"/>
    <property type="match status" value="1"/>
</dbReference>
<dbReference type="AlphaFoldDB" id="A0AA39DIK9"/>
<gene>
    <name evidence="5" type="ORF">PVL29_019144</name>
</gene>
<evidence type="ECO:0000313" key="6">
    <source>
        <dbReference type="Proteomes" id="UP001168098"/>
    </source>
</evidence>
<evidence type="ECO:0000256" key="4">
    <source>
        <dbReference type="ARBA" id="ARBA00023180"/>
    </source>
</evidence>
<accession>A0AA39DIK9</accession>
<keyword evidence="3" id="KW-0378">Hydrolase</keyword>
<comment type="caution">
    <text evidence="5">The sequence shown here is derived from an EMBL/GenBank/DDBJ whole genome shotgun (WGS) entry which is preliminary data.</text>
</comment>